<keyword evidence="5 10" id="KW-0732">Signal</keyword>
<dbReference type="Proteomes" id="UP000325641">
    <property type="component" value="Chromosome"/>
</dbReference>
<sequence length="533" mass="55567">MKLVKSLLLGSAAGLIAVGGAQAADLPVKAKAVEYVKICSLYGAGFYYIPGTDTCIKLGGYLRAEVALGTNSDYSAGLNVSSQGANGARNRLTNYYTMRAREDLNIDTRTATEYGVVRTFFDGVFSWTTGNYVGSNSGTGTTAYSGTLAAGTNPLTGSATLYGSGSGSVNGTDGNTSAGSLGVYYAFIQFAGFTMGKAVSQFDAPWTNYPGNNFDSLVGGSGTVTGINQFSYTADFGQGVTAAFSAEDPTSYMQAGNLNMTGATAYGMLQGAYGSNAIGGSRSPNLVGMVRVDQAWGLFQASVAAKDNHVGYYGATEPTGHPDDKWGWAVQLALSIKNIPTGAGDVINISGVYTDGATRYNFQNLSGSTYSMFGGSGIAYQSIGFASAPDTVYVTGSSQETVKTWGFRGAYTHNWDPYWNTALYGAYAQAQYGSLAKTTLCGATGVGGVFGGGAGVTGCNPDFAIGQVGIITRWTPVKNLTFSADLSWTHLDQKYSGTVTPAALIAVPAKPVATYELKDQDSLVLLLRAQRNW</sequence>
<evidence type="ECO:0000256" key="9">
    <source>
        <dbReference type="ARBA" id="ARBA00023237"/>
    </source>
</evidence>
<dbReference type="GO" id="GO:0006811">
    <property type="term" value="P:monoatomic ion transport"/>
    <property type="evidence" value="ECO:0007669"/>
    <property type="project" value="UniProtKB-KW"/>
</dbReference>
<dbReference type="KEGG" id="bbet:F8237_30490"/>
<organism evidence="11 12">
    <name type="scientific">Bradyrhizobium betae</name>
    <dbReference type="NCBI Taxonomy" id="244734"/>
    <lineage>
        <taxon>Bacteria</taxon>
        <taxon>Pseudomonadati</taxon>
        <taxon>Pseudomonadota</taxon>
        <taxon>Alphaproteobacteria</taxon>
        <taxon>Hyphomicrobiales</taxon>
        <taxon>Nitrobacteraceae</taxon>
        <taxon>Bradyrhizobium</taxon>
    </lineage>
</organism>
<keyword evidence="2 10" id="KW-0813">Transport</keyword>
<comment type="similarity">
    <text evidence="1 10">Belongs to the alphaproteobacteria porin family.</text>
</comment>
<reference evidence="12" key="1">
    <citation type="submission" date="2019-10" db="EMBL/GenBank/DDBJ databases">
        <title>Complete Genome Sequence of Bradyrhizobium betae type strain PL7HG1T.</title>
        <authorList>
            <person name="Bromfield E.S.P."/>
            <person name="Cloutier S."/>
        </authorList>
    </citation>
    <scope>NUCLEOTIDE SEQUENCE [LARGE SCALE GENOMIC DNA]</scope>
    <source>
        <strain evidence="12">PL7HG1</strain>
    </source>
</reference>
<protein>
    <recommendedName>
        <fullName evidence="10">Porin</fullName>
    </recommendedName>
</protein>
<feature type="chain" id="PRO_5025087506" description="Porin" evidence="10">
    <location>
        <begin position="24"/>
        <end position="533"/>
    </location>
</feature>
<keyword evidence="4 10" id="KW-0812">Transmembrane</keyword>
<evidence type="ECO:0000256" key="8">
    <source>
        <dbReference type="ARBA" id="ARBA00023136"/>
    </source>
</evidence>
<gene>
    <name evidence="11" type="ORF">F8237_30490</name>
</gene>
<dbReference type="GO" id="GO:0009279">
    <property type="term" value="C:cell outer membrane"/>
    <property type="evidence" value="ECO:0007669"/>
    <property type="project" value="UniProtKB-SubCell"/>
</dbReference>
<evidence type="ECO:0000313" key="12">
    <source>
        <dbReference type="Proteomes" id="UP000325641"/>
    </source>
</evidence>
<evidence type="ECO:0000256" key="5">
    <source>
        <dbReference type="ARBA" id="ARBA00022729"/>
    </source>
</evidence>
<dbReference type="InterPro" id="IPR003684">
    <property type="entry name" value="Porin_alphabac"/>
</dbReference>
<comment type="domain">
    <text evidence="10">Consists of 16-stranded beta-barrel sheets, with large surface-exposed loops, that form a transmembrane pore at the center of each barrel. The pore is partially ocluded by a peptide loop that folds into the pore lumen.</text>
</comment>
<evidence type="ECO:0000256" key="1">
    <source>
        <dbReference type="ARBA" id="ARBA00009521"/>
    </source>
</evidence>
<evidence type="ECO:0000256" key="6">
    <source>
        <dbReference type="ARBA" id="ARBA00023065"/>
    </source>
</evidence>
<keyword evidence="8 10" id="KW-0472">Membrane</keyword>
<evidence type="ECO:0000256" key="2">
    <source>
        <dbReference type="ARBA" id="ARBA00022448"/>
    </source>
</evidence>
<dbReference type="GO" id="GO:0015288">
    <property type="term" value="F:porin activity"/>
    <property type="evidence" value="ECO:0007669"/>
    <property type="project" value="UniProtKB-KW"/>
</dbReference>
<dbReference type="EMBL" id="CP044543">
    <property type="protein sequence ID" value="QFI76343.1"/>
    <property type="molecule type" value="Genomic_DNA"/>
</dbReference>
<keyword evidence="6 10" id="KW-0406">Ion transport</keyword>
<feature type="signal peptide" evidence="10">
    <location>
        <begin position="1"/>
        <end position="23"/>
    </location>
</feature>
<keyword evidence="7 10" id="KW-0626">Porin</keyword>
<keyword evidence="9 10" id="KW-0998">Cell outer membrane</keyword>
<dbReference type="OrthoDB" id="7801681at2"/>
<evidence type="ECO:0000256" key="7">
    <source>
        <dbReference type="ARBA" id="ARBA00023114"/>
    </source>
</evidence>
<comment type="function">
    <text evidence="10">Forms passive diffusion pores that allow small molecular weight hydrophilic materials across the outer membrane.</text>
</comment>
<dbReference type="RefSeq" id="WP_151649818.1">
    <property type="nucleotide sequence ID" value="NZ_CP044543.1"/>
</dbReference>
<proteinExistence type="inferred from homology"/>
<dbReference type="Pfam" id="PF02530">
    <property type="entry name" value="Porin_2"/>
    <property type="match status" value="1"/>
</dbReference>
<dbReference type="AlphaFoldDB" id="A0A5P6PG82"/>
<keyword evidence="3 10" id="KW-1134">Transmembrane beta strand</keyword>
<accession>A0A5P6PG82</accession>
<dbReference type="GO" id="GO:0046930">
    <property type="term" value="C:pore complex"/>
    <property type="evidence" value="ECO:0007669"/>
    <property type="project" value="UniProtKB-KW"/>
</dbReference>
<evidence type="ECO:0000313" key="11">
    <source>
        <dbReference type="EMBL" id="QFI76343.1"/>
    </source>
</evidence>
<evidence type="ECO:0000256" key="4">
    <source>
        <dbReference type="ARBA" id="ARBA00022692"/>
    </source>
</evidence>
<evidence type="ECO:0000256" key="10">
    <source>
        <dbReference type="RuleBase" id="RU364005"/>
    </source>
</evidence>
<evidence type="ECO:0000256" key="3">
    <source>
        <dbReference type="ARBA" id="ARBA00022452"/>
    </source>
</evidence>
<comment type="subcellular location">
    <subcellularLocation>
        <location evidence="10">Cell outer membrane</location>
        <topology evidence="10">Multi-pass membrane protein</topology>
    </subcellularLocation>
</comment>
<name>A0A5P6PG82_9BRAD</name>